<dbReference type="GO" id="GO:0016787">
    <property type="term" value="F:hydrolase activity"/>
    <property type="evidence" value="ECO:0007669"/>
    <property type="project" value="UniProtKB-KW"/>
</dbReference>
<dbReference type="PROSITE" id="PS01173">
    <property type="entry name" value="LIPASE_GDXG_HIS"/>
    <property type="match status" value="1"/>
</dbReference>
<dbReference type="InterPro" id="IPR013094">
    <property type="entry name" value="AB_hydrolase_3"/>
</dbReference>
<evidence type="ECO:0000313" key="5">
    <source>
        <dbReference type="Proteomes" id="UP000298213"/>
    </source>
</evidence>
<dbReference type="InterPro" id="IPR002168">
    <property type="entry name" value="Lipase_GDXG_HIS_AS"/>
</dbReference>
<keyword evidence="2 4" id="KW-0378">Hydrolase</keyword>
<comment type="similarity">
    <text evidence="1">Belongs to the 'GDXG' lipolytic enzyme family.</text>
</comment>
<dbReference type="AlphaFoldDB" id="A0A4Y8ZTA8"/>
<dbReference type="InterPro" id="IPR050300">
    <property type="entry name" value="GDXG_lipolytic_enzyme"/>
</dbReference>
<gene>
    <name evidence="4" type="ORF">E2493_05265</name>
</gene>
<comment type="caution">
    <text evidence="4">The sequence shown here is derived from an EMBL/GenBank/DDBJ whole genome shotgun (WGS) entry which is preliminary data.</text>
</comment>
<organism evidence="4 5">
    <name type="scientific">Sphingomonas parva</name>
    <dbReference type="NCBI Taxonomy" id="2555898"/>
    <lineage>
        <taxon>Bacteria</taxon>
        <taxon>Pseudomonadati</taxon>
        <taxon>Pseudomonadota</taxon>
        <taxon>Alphaproteobacteria</taxon>
        <taxon>Sphingomonadales</taxon>
        <taxon>Sphingomonadaceae</taxon>
        <taxon>Sphingomonas</taxon>
    </lineage>
</organism>
<dbReference type="Proteomes" id="UP000298213">
    <property type="component" value="Unassembled WGS sequence"/>
</dbReference>
<dbReference type="EMBL" id="SPDV01000008">
    <property type="protein sequence ID" value="TFI59253.1"/>
    <property type="molecule type" value="Genomic_DNA"/>
</dbReference>
<dbReference type="Pfam" id="PF07859">
    <property type="entry name" value="Abhydrolase_3"/>
    <property type="match status" value="1"/>
</dbReference>
<proteinExistence type="inferred from homology"/>
<keyword evidence="5" id="KW-1185">Reference proteome</keyword>
<dbReference type="SUPFAM" id="SSF53474">
    <property type="entry name" value="alpha/beta-Hydrolases"/>
    <property type="match status" value="1"/>
</dbReference>
<evidence type="ECO:0000256" key="2">
    <source>
        <dbReference type="ARBA" id="ARBA00022801"/>
    </source>
</evidence>
<dbReference type="InterPro" id="IPR029058">
    <property type="entry name" value="AB_hydrolase_fold"/>
</dbReference>
<reference evidence="4 5" key="1">
    <citation type="submission" date="2019-03" db="EMBL/GenBank/DDBJ databases">
        <title>Genome sequence of Sphingomonas sp. 17J27-24.</title>
        <authorList>
            <person name="Kim M."/>
            <person name="Maeng S."/>
            <person name="Sathiyaraj S."/>
        </authorList>
    </citation>
    <scope>NUCLEOTIDE SEQUENCE [LARGE SCALE GENOMIC DNA]</scope>
    <source>
        <strain evidence="4 5">17J27-24</strain>
    </source>
</reference>
<evidence type="ECO:0000259" key="3">
    <source>
        <dbReference type="Pfam" id="PF07859"/>
    </source>
</evidence>
<accession>A0A4Y8ZTA8</accession>
<protein>
    <submittedName>
        <fullName evidence="4">Alpha/beta hydrolase</fullName>
    </submittedName>
</protein>
<sequence length="319" mass="34272">MSDTSEAYVRPDVRAFLDFLNALPGPKGHEAGLSEARAMLLKSRHVADVPVAPLAVIRDLACPGPAGEIPLRLYDSREARGPGPLLLFFHGGGFVLGDLDTHEPFCAGVAAQLDLPVIAVDYRLAPEHPFPAGIEDCIAVARWAAESPAALGRAVTGLVPCGDSAGGNFAIVVSLALRDSPAAVPVIAQWPIYPAADPAKGYPSFRDFAEGYLLTREGMDWFDRCYRPDKEDWRYAPMLRSQEGMPPTVLVTASLDPIRDQGRAYAAALAQAGVPIVFREARGNIHGFISLRKAIPSSEEDVRAAIEALRLIIEEAQAK</sequence>
<dbReference type="PANTHER" id="PTHR48081:SF8">
    <property type="entry name" value="ALPHA_BETA HYDROLASE FOLD-3 DOMAIN-CONTAINING PROTEIN-RELATED"/>
    <property type="match status" value="1"/>
</dbReference>
<dbReference type="PANTHER" id="PTHR48081">
    <property type="entry name" value="AB HYDROLASE SUPERFAMILY PROTEIN C4A8.06C"/>
    <property type="match status" value="1"/>
</dbReference>
<name>A0A4Y8ZTA8_9SPHN</name>
<evidence type="ECO:0000313" key="4">
    <source>
        <dbReference type="EMBL" id="TFI59253.1"/>
    </source>
</evidence>
<dbReference type="Gene3D" id="3.40.50.1820">
    <property type="entry name" value="alpha/beta hydrolase"/>
    <property type="match status" value="1"/>
</dbReference>
<dbReference type="RefSeq" id="WP_135084459.1">
    <property type="nucleotide sequence ID" value="NZ_SPDV01000008.1"/>
</dbReference>
<feature type="domain" description="Alpha/beta hydrolase fold-3" evidence="3">
    <location>
        <begin position="86"/>
        <end position="289"/>
    </location>
</feature>
<evidence type="ECO:0000256" key="1">
    <source>
        <dbReference type="ARBA" id="ARBA00010515"/>
    </source>
</evidence>
<dbReference type="OrthoDB" id="9806180at2"/>